<evidence type="ECO:0000313" key="5">
    <source>
        <dbReference type="Proteomes" id="UP001597229"/>
    </source>
</evidence>
<dbReference type="SUPFAM" id="SSF55166">
    <property type="entry name" value="Hedgehog/DD-peptidase"/>
    <property type="match status" value="1"/>
</dbReference>
<dbReference type="Proteomes" id="UP001597229">
    <property type="component" value="Unassembled WGS sequence"/>
</dbReference>
<dbReference type="Pfam" id="PF13539">
    <property type="entry name" value="Peptidase_M15_4"/>
    <property type="match status" value="1"/>
</dbReference>
<feature type="chain" id="PRO_5045379265" evidence="2">
    <location>
        <begin position="26"/>
        <end position="308"/>
    </location>
</feature>
<evidence type="ECO:0000256" key="2">
    <source>
        <dbReference type="SAM" id="SignalP"/>
    </source>
</evidence>
<keyword evidence="2" id="KW-0732">Signal</keyword>
<feature type="compositionally biased region" description="Pro residues" evidence="1">
    <location>
        <begin position="42"/>
        <end position="51"/>
    </location>
</feature>
<dbReference type="Gene3D" id="3.30.1380.10">
    <property type="match status" value="1"/>
</dbReference>
<accession>A0ABW3VV55</accession>
<feature type="signal peptide" evidence="2">
    <location>
        <begin position="1"/>
        <end position="25"/>
    </location>
</feature>
<keyword evidence="5" id="KW-1185">Reference proteome</keyword>
<reference evidence="5" key="1">
    <citation type="journal article" date="2019" name="Int. J. Syst. Evol. Microbiol.">
        <title>The Global Catalogue of Microorganisms (GCM) 10K type strain sequencing project: providing services to taxonomists for standard genome sequencing and annotation.</title>
        <authorList>
            <consortium name="The Broad Institute Genomics Platform"/>
            <consortium name="The Broad Institute Genome Sequencing Center for Infectious Disease"/>
            <person name="Wu L."/>
            <person name="Ma J."/>
        </authorList>
    </citation>
    <scope>NUCLEOTIDE SEQUENCE [LARGE SCALE GENOMIC DNA]</scope>
    <source>
        <strain evidence="5">CCUG 52478</strain>
    </source>
</reference>
<feature type="domain" description="Peptidase M15C" evidence="3">
    <location>
        <begin position="226"/>
        <end position="304"/>
    </location>
</feature>
<feature type="compositionally biased region" description="Low complexity" evidence="1">
    <location>
        <begin position="52"/>
        <end position="70"/>
    </location>
</feature>
<evidence type="ECO:0000259" key="3">
    <source>
        <dbReference type="Pfam" id="PF13539"/>
    </source>
</evidence>
<dbReference type="EMBL" id="JBHTLX010000004">
    <property type="protein sequence ID" value="MFD1246594.1"/>
    <property type="molecule type" value="Genomic_DNA"/>
</dbReference>
<organism evidence="4 5">
    <name type="scientific">Nocardioides ginsengisoli</name>
    <dbReference type="NCBI Taxonomy" id="363868"/>
    <lineage>
        <taxon>Bacteria</taxon>
        <taxon>Bacillati</taxon>
        <taxon>Actinomycetota</taxon>
        <taxon>Actinomycetes</taxon>
        <taxon>Propionibacteriales</taxon>
        <taxon>Nocardioidaceae</taxon>
        <taxon>Nocardioides</taxon>
    </lineage>
</organism>
<dbReference type="InterPro" id="IPR039561">
    <property type="entry name" value="Peptidase_M15C"/>
</dbReference>
<gene>
    <name evidence="4" type="ORF">ACFQ3F_02215</name>
</gene>
<evidence type="ECO:0000313" key="4">
    <source>
        <dbReference type="EMBL" id="MFD1246594.1"/>
    </source>
</evidence>
<dbReference type="PROSITE" id="PS51257">
    <property type="entry name" value="PROKAR_LIPOPROTEIN"/>
    <property type="match status" value="1"/>
</dbReference>
<evidence type="ECO:0000256" key="1">
    <source>
        <dbReference type="SAM" id="MobiDB-lite"/>
    </source>
</evidence>
<keyword evidence="4" id="KW-0378">Hydrolase</keyword>
<dbReference type="EC" id="3.4.-.-" evidence="4"/>
<feature type="compositionally biased region" description="Low complexity" evidence="1">
    <location>
        <begin position="23"/>
        <end position="41"/>
    </location>
</feature>
<proteinExistence type="predicted"/>
<dbReference type="RefSeq" id="WP_367920019.1">
    <property type="nucleotide sequence ID" value="NZ_BAABAC010000025.1"/>
</dbReference>
<comment type="caution">
    <text evidence="4">The sequence shown here is derived from an EMBL/GenBank/DDBJ whole genome shotgun (WGS) entry which is preliminary data.</text>
</comment>
<dbReference type="GO" id="GO:0016787">
    <property type="term" value="F:hydrolase activity"/>
    <property type="evidence" value="ECO:0007669"/>
    <property type="project" value="UniProtKB-KW"/>
</dbReference>
<dbReference type="InterPro" id="IPR009045">
    <property type="entry name" value="Zn_M74/Hedgehog-like"/>
</dbReference>
<feature type="region of interest" description="Disordered" evidence="1">
    <location>
        <begin position="23"/>
        <end position="74"/>
    </location>
</feature>
<protein>
    <submittedName>
        <fullName evidence="4">M15 family metallopeptidase</fullName>
        <ecNumber evidence="4">3.4.-.-</ecNumber>
    </submittedName>
</protein>
<sequence>MRPVAALLAATLVPAMLLAGCGQTAAPSGQPAPAPVSSSPAPSTPAPPPSSSPATSTSSPSTSTPSAPASDGPSYSAWQLGVHVLPRTAQGFGEILPTPKALRVRRYPTTDRLPPPADGRFHSSIGPVTAAIRQRMGESWSPACPVGLADLAYVTVSFRGFDGKAHTGELVLARSRAADVVSVFRALFAADYPIEEMRLPTTADLEAPPTGDGNDTAALVCRATRGTTAWSAHAYGLAIDVNPFLNPYHKGDLVLPERASAYLDRTRTQPGIIHPGDLIVREFARIGWSWGGAWTSLQDYQHFTATGR</sequence>
<name>A0ABW3VV55_9ACTN</name>